<name>A0ABR3PX08_9TREE</name>
<reference evidence="2 3" key="1">
    <citation type="submission" date="2023-08" db="EMBL/GenBank/DDBJ databases">
        <title>Annotated Genome Sequence of Vanrija albida AlHP1.</title>
        <authorList>
            <person name="Herzog R."/>
        </authorList>
    </citation>
    <scope>NUCLEOTIDE SEQUENCE [LARGE SCALE GENOMIC DNA]</scope>
    <source>
        <strain evidence="2 3">AlHP1</strain>
    </source>
</reference>
<organism evidence="2 3">
    <name type="scientific">Vanrija albida</name>
    <dbReference type="NCBI Taxonomy" id="181172"/>
    <lineage>
        <taxon>Eukaryota</taxon>
        <taxon>Fungi</taxon>
        <taxon>Dikarya</taxon>
        <taxon>Basidiomycota</taxon>
        <taxon>Agaricomycotina</taxon>
        <taxon>Tremellomycetes</taxon>
        <taxon>Trichosporonales</taxon>
        <taxon>Trichosporonaceae</taxon>
        <taxon>Vanrija</taxon>
    </lineage>
</organism>
<dbReference type="Proteomes" id="UP001565368">
    <property type="component" value="Unassembled WGS sequence"/>
</dbReference>
<feature type="compositionally biased region" description="Polar residues" evidence="1">
    <location>
        <begin position="135"/>
        <end position="152"/>
    </location>
</feature>
<keyword evidence="3" id="KW-1185">Reference proteome</keyword>
<evidence type="ECO:0000256" key="1">
    <source>
        <dbReference type="SAM" id="MobiDB-lite"/>
    </source>
</evidence>
<comment type="caution">
    <text evidence="2">The sequence shown here is derived from an EMBL/GenBank/DDBJ whole genome shotgun (WGS) entry which is preliminary data.</text>
</comment>
<dbReference type="GeneID" id="95987419"/>
<feature type="compositionally biased region" description="Basic and acidic residues" evidence="1">
    <location>
        <begin position="35"/>
        <end position="57"/>
    </location>
</feature>
<sequence length="190" mass="19003">MTKSSSSKSNGLGPPSRPAPRRSVWRKIFCVADNHADEPRKSVDTVSTDEAKDHLYLRGDNTPPVPTPAAKVATKPAPKPAAKATPASSSYAGGSTTRSDTTTVTATTIVPAITVDSAPAPCPTEPRIEAPTVPHCSSSTGHMSAPSHSYTPSYSYSGGGSSYSGGGGSSDFGGGGGGCSDSGGGGSSSW</sequence>
<feature type="region of interest" description="Disordered" evidence="1">
    <location>
        <begin position="1"/>
        <end position="23"/>
    </location>
</feature>
<feature type="region of interest" description="Disordered" evidence="1">
    <location>
        <begin position="35"/>
        <end position="104"/>
    </location>
</feature>
<dbReference type="RefSeq" id="XP_069206907.1">
    <property type="nucleotide sequence ID" value="XM_069354836.1"/>
</dbReference>
<evidence type="ECO:0000313" key="3">
    <source>
        <dbReference type="Proteomes" id="UP001565368"/>
    </source>
</evidence>
<gene>
    <name evidence="2" type="ORF">Q8F55_006376</name>
</gene>
<feature type="compositionally biased region" description="Gly residues" evidence="1">
    <location>
        <begin position="157"/>
        <end position="190"/>
    </location>
</feature>
<feature type="compositionally biased region" description="Polar residues" evidence="1">
    <location>
        <begin position="1"/>
        <end position="10"/>
    </location>
</feature>
<evidence type="ECO:0000313" key="2">
    <source>
        <dbReference type="EMBL" id="KAL1406963.1"/>
    </source>
</evidence>
<proteinExistence type="predicted"/>
<feature type="region of interest" description="Disordered" evidence="1">
    <location>
        <begin position="116"/>
        <end position="190"/>
    </location>
</feature>
<protein>
    <submittedName>
        <fullName evidence="2">Uncharacterized protein</fullName>
    </submittedName>
</protein>
<feature type="compositionally biased region" description="Low complexity" evidence="1">
    <location>
        <begin position="68"/>
        <end position="87"/>
    </location>
</feature>
<dbReference type="EMBL" id="JBBXJM010000005">
    <property type="protein sequence ID" value="KAL1406963.1"/>
    <property type="molecule type" value="Genomic_DNA"/>
</dbReference>
<accession>A0ABR3PX08</accession>
<feature type="compositionally biased region" description="Low complexity" evidence="1">
    <location>
        <begin position="95"/>
        <end position="104"/>
    </location>
</feature>